<proteinExistence type="inferred from homology"/>
<dbReference type="RefSeq" id="WP_013933347.1">
    <property type="nucleotide sequence ID" value="NC_015709.1"/>
</dbReference>
<feature type="transmembrane region" description="Helical" evidence="7">
    <location>
        <begin position="6"/>
        <end position="21"/>
    </location>
</feature>
<protein>
    <submittedName>
        <fullName evidence="8">Transglycosylase-associated protein</fullName>
    </submittedName>
</protein>
<dbReference type="STRING" id="579138.Zymop_0042"/>
<dbReference type="Pfam" id="PF04226">
    <property type="entry name" value="Transgly_assoc"/>
    <property type="match status" value="1"/>
</dbReference>
<evidence type="ECO:0000256" key="3">
    <source>
        <dbReference type="ARBA" id="ARBA00022475"/>
    </source>
</evidence>
<evidence type="ECO:0000313" key="8">
    <source>
        <dbReference type="EMBL" id="AEI36946.1"/>
    </source>
</evidence>
<feature type="transmembrane region" description="Helical" evidence="7">
    <location>
        <begin position="58"/>
        <end position="78"/>
    </location>
</feature>
<keyword evidence="5 7" id="KW-1133">Transmembrane helix</keyword>
<dbReference type="PANTHER" id="PTHR33884">
    <property type="entry name" value="UPF0410 PROTEIN YMGE"/>
    <property type="match status" value="1"/>
</dbReference>
<comment type="subcellular location">
    <subcellularLocation>
        <location evidence="1">Cell membrane</location>
        <topology evidence="1">Multi-pass membrane protein</topology>
    </subcellularLocation>
</comment>
<dbReference type="PATRIC" id="fig|579138.3.peg.46"/>
<reference evidence="8 9" key="1">
    <citation type="journal article" date="2011" name="J. Bacteriol.">
        <title>Genome sequence of the ethanol-producing Zymomonas mobilis subsp. pomaceae lectotype strain ATCC 29192.</title>
        <authorList>
            <person name="Kouvelis V.N."/>
            <person name="Davenport K.W."/>
            <person name="Brettin T.S."/>
            <person name="Bruce D."/>
            <person name="Detter C."/>
            <person name="Han C.S."/>
            <person name="Nolan M."/>
            <person name="Tapia R."/>
            <person name="Damoulaki A."/>
            <person name="Kyrpides N.C."/>
            <person name="Typas M.A."/>
            <person name="Pappas K.M."/>
        </authorList>
    </citation>
    <scope>NUCLEOTIDE SEQUENCE [LARGE SCALE GENOMIC DNA]</scope>
    <source>
        <strain evidence="9">ATCC 29192 / DSM 22645 / JCM 10191 / CCUG 17912 / NBRC 13757 / NCIMB 11200 / NRRL B-4491 / Barker I</strain>
    </source>
</reference>
<feature type="transmembrane region" description="Helical" evidence="7">
    <location>
        <begin position="28"/>
        <end position="46"/>
    </location>
</feature>
<evidence type="ECO:0000256" key="6">
    <source>
        <dbReference type="ARBA" id="ARBA00023136"/>
    </source>
</evidence>
<keyword evidence="3" id="KW-1003">Cell membrane</keyword>
<sequence>MGLISWLIVGGIIGWLAGSIMQHGGNGIIINIIVGVVGASIGGFIFNGGDIGEAGLTIRSFLVSLAGAVILLAIINLFKFGRVK</sequence>
<evidence type="ECO:0000313" key="9">
    <source>
        <dbReference type="Proteomes" id="UP000000491"/>
    </source>
</evidence>
<dbReference type="GO" id="GO:0005886">
    <property type="term" value="C:plasma membrane"/>
    <property type="evidence" value="ECO:0007669"/>
    <property type="project" value="UniProtKB-SubCell"/>
</dbReference>
<dbReference type="Proteomes" id="UP000000491">
    <property type="component" value="Chromosome"/>
</dbReference>
<comment type="similarity">
    <text evidence="2">Belongs to the UPF0410 family.</text>
</comment>
<evidence type="ECO:0000256" key="4">
    <source>
        <dbReference type="ARBA" id="ARBA00022692"/>
    </source>
</evidence>
<dbReference type="KEGG" id="zmp:Zymop_0042"/>
<dbReference type="InterPro" id="IPR007341">
    <property type="entry name" value="Transgly_assoc"/>
</dbReference>
<dbReference type="HOGENOM" id="CLU_160040_0_1_5"/>
<dbReference type="AlphaFoldDB" id="F8ET56"/>
<organism evidence="8 9">
    <name type="scientific">Zymomonas mobilis subsp. pomaceae (strain ATCC 29192 / DSM 22645 / JCM 10191 / CCUG 17912 / NBRC 13757 / NCIMB 11200 / NRRL B-4491 / Barker I)</name>
    <dbReference type="NCBI Taxonomy" id="579138"/>
    <lineage>
        <taxon>Bacteria</taxon>
        <taxon>Pseudomonadati</taxon>
        <taxon>Pseudomonadota</taxon>
        <taxon>Alphaproteobacteria</taxon>
        <taxon>Sphingomonadales</taxon>
        <taxon>Zymomonadaceae</taxon>
        <taxon>Zymomonas</taxon>
    </lineage>
</organism>
<dbReference type="PANTHER" id="PTHR33884:SF3">
    <property type="entry name" value="UPF0410 PROTEIN YMGE"/>
    <property type="match status" value="1"/>
</dbReference>
<evidence type="ECO:0000256" key="2">
    <source>
        <dbReference type="ARBA" id="ARBA00011006"/>
    </source>
</evidence>
<evidence type="ECO:0000256" key="7">
    <source>
        <dbReference type="SAM" id="Phobius"/>
    </source>
</evidence>
<keyword evidence="6 7" id="KW-0472">Membrane</keyword>
<gene>
    <name evidence="8" type="ordered locus">Zymop_0042</name>
</gene>
<keyword evidence="4 7" id="KW-0812">Transmembrane</keyword>
<dbReference type="EMBL" id="CP002865">
    <property type="protein sequence ID" value="AEI36946.1"/>
    <property type="molecule type" value="Genomic_DNA"/>
</dbReference>
<evidence type="ECO:0000256" key="1">
    <source>
        <dbReference type="ARBA" id="ARBA00004651"/>
    </source>
</evidence>
<accession>F8ET56</accession>
<evidence type="ECO:0000256" key="5">
    <source>
        <dbReference type="ARBA" id="ARBA00022989"/>
    </source>
</evidence>
<name>F8ET56_ZYMMT</name>
<dbReference type="eggNOG" id="COG2261">
    <property type="taxonomic scope" value="Bacteria"/>
</dbReference>